<feature type="transmembrane region" description="Helical" evidence="11">
    <location>
        <begin position="1053"/>
        <end position="1071"/>
    </location>
</feature>
<feature type="transmembrane region" description="Helical" evidence="11">
    <location>
        <begin position="1237"/>
        <end position="1261"/>
    </location>
</feature>
<dbReference type="PRINTS" id="PR00248">
    <property type="entry name" value="GPCRMGR"/>
</dbReference>
<dbReference type="InterPro" id="IPR050726">
    <property type="entry name" value="mGluR"/>
</dbReference>
<feature type="chain" id="PRO_5043650667" description="G-protein coupled receptors family 3 profile domain-containing protein" evidence="12">
    <location>
        <begin position="21"/>
        <end position="1283"/>
    </location>
</feature>
<keyword evidence="9" id="KW-0325">Glycoprotein</keyword>
<dbReference type="CDD" id="cd06350">
    <property type="entry name" value="PBP1_GPCR_family_C-like"/>
    <property type="match status" value="2"/>
</dbReference>
<feature type="non-terminal residue" evidence="14">
    <location>
        <position position="1283"/>
    </location>
</feature>
<dbReference type="InterPro" id="IPR038550">
    <property type="entry name" value="GPCR_3_9-Cys_sf"/>
</dbReference>
<keyword evidence="4 12" id="KW-0732">Signal</keyword>
<keyword evidence="6" id="KW-0297">G-protein coupled receptor</keyword>
<feature type="transmembrane region" description="Helical" evidence="11">
    <location>
        <begin position="1213"/>
        <end position="1231"/>
    </location>
</feature>
<reference evidence="14 15" key="1">
    <citation type="submission" date="2022-05" db="EMBL/GenBank/DDBJ databases">
        <authorList>
            <consortium name="Genoscope - CEA"/>
            <person name="William W."/>
        </authorList>
    </citation>
    <scope>NUCLEOTIDE SEQUENCE [LARGE SCALE GENOMIC DNA]</scope>
</reference>
<feature type="signal peptide" evidence="12">
    <location>
        <begin position="1"/>
        <end position="20"/>
    </location>
</feature>
<dbReference type="Pfam" id="PF07562">
    <property type="entry name" value="NCD3G"/>
    <property type="match status" value="1"/>
</dbReference>
<dbReference type="Gene3D" id="3.40.50.2300">
    <property type="match status" value="3"/>
</dbReference>
<protein>
    <recommendedName>
        <fullName evidence="13">G-protein coupled receptors family 3 profile domain-containing protein</fullName>
    </recommendedName>
</protein>
<dbReference type="GO" id="GO:0004930">
    <property type="term" value="F:G protein-coupled receptor activity"/>
    <property type="evidence" value="ECO:0007669"/>
    <property type="project" value="UniProtKB-KW"/>
</dbReference>
<dbReference type="InterPro" id="IPR000337">
    <property type="entry name" value="GPCR_3"/>
</dbReference>
<comment type="caution">
    <text evidence="14">The sequence shown here is derived from an EMBL/GenBank/DDBJ whole genome shotgun (WGS) entry which is preliminary data.</text>
</comment>
<evidence type="ECO:0000256" key="8">
    <source>
        <dbReference type="ARBA" id="ARBA00023170"/>
    </source>
</evidence>
<dbReference type="SUPFAM" id="SSF53822">
    <property type="entry name" value="Periplasmic binding protein-like I"/>
    <property type="match status" value="2"/>
</dbReference>
<evidence type="ECO:0000256" key="5">
    <source>
        <dbReference type="ARBA" id="ARBA00022989"/>
    </source>
</evidence>
<accession>A0AAU9XCD5</accession>
<dbReference type="PROSITE" id="PS50259">
    <property type="entry name" value="G_PROTEIN_RECEP_F3_4"/>
    <property type="match status" value="2"/>
</dbReference>
<evidence type="ECO:0000259" key="13">
    <source>
        <dbReference type="PROSITE" id="PS50259"/>
    </source>
</evidence>
<feature type="transmembrane region" description="Helical" evidence="11">
    <location>
        <begin position="1127"/>
        <end position="1149"/>
    </location>
</feature>
<dbReference type="InterPro" id="IPR028082">
    <property type="entry name" value="Peripla_BP_I"/>
</dbReference>
<evidence type="ECO:0000256" key="9">
    <source>
        <dbReference type="ARBA" id="ARBA00023180"/>
    </source>
</evidence>
<evidence type="ECO:0000256" key="3">
    <source>
        <dbReference type="ARBA" id="ARBA00022692"/>
    </source>
</evidence>
<dbReference type="PANTHER" id="PTHR24060">
    <property type="entry name" value="METABOTROPIC GLUTAMATE RECEPTOR"/>
    <property type="match status" value="1"/>
</dbReference>
<keyword evidence="5 11" id="KW-1133">Transmembrane helix</keyword>
<dbReference type="Pfam" id="PF00003">
    <property type="entry name" value="7tm_3"/>
    <property type="match status" value="2"/>
</dbReference>
<evidence type="ECO:0000256" key="1">
    <source>
        <dbReference type="ARBA" id="ARBA00004651"/>
    </source>
</evidence>
<dbReference type="Pfam" id="PF01094">
    <property type="entry name" value="ANF_receptor"/>
    <property type="match status" value="2"/>
</dbReference>
<feature type="transmembrane region" description="Helical" evidence="11">
    <location>
        <begin position="1091"/>
        <end position="1115"/>
    </location>
</feature>
<dbReference type="InterPro" id="IPR011500">
    <property type="entry name" value="GPCR_3_9-Cys_dom"/>
</dbReference>
<dbReference type="InterPro" id="IPR017978">
    <property type="entry name" value="GPCR_3_C"/>
</dbReference>
<feature type="transmembrane region" description="Helical" evidence="11">
    <location>
        <begin position="500"/>
        <end position="524"/>
    </location>
</feature>
<dbReference type="InterPro" id="IPR001828">
    <property type="entry name" value="ANF_lig-bd_rcpt"/>
</dbReference>
<evidence type="ECO:0000313" key="14">
    <source>
        <dbReference type="EMBL" id="CAH3144058.1"/>
    </source>
</evidence>
<dbReference type="SMART" id="SM01411">
    <property type="entry name" value="Ephrin_rec_like"/>
    <property type="match status" value="2"/>
</dbReference>
<keyword evidence="10" id="KW-0807">Transducer</keyword>
<dbReference type="FunFam" id="2.10.50.30:FF:000004">
    <property type="entry name" value="Taste receptor type 1 member 3-like protein"/>
    <property type="match status" value="1"/>
</dbReference>
<comment type="subcellular location">
    <subcellularLocation>
        <location evidence="1">Cell membrane</location>
        <topology evidence="1">Multi-pass membrane protein</topology>
    </subcellularLocation>
</comment>
<evidence type="ECO:0000256" key="11">
    <source>
        <dbReference type="SAM" id="Phobius"/>
    </source>
</evidence>
<evidence type="ECO:0000313" key="15">
    <source>
        <dbReference type="Proteomes" id="UP001159428"/>
    </source>
</evidence>
<dbReference type="Proteomes" id="UP001159428">
    <property type="component" value="Unassembled WGS sequence"/>
</dbReference>
<feature type="domain" description="G-protein coupled receptors family 3 profile" evidence="13">
    <location>
        <begin position="1016"/>
        <end position="1283"/>
    </location>
</feature>
<feature type="transmembrane region" description="Helical" evidence="11">
    <location>
        <begin position="1179"/>
        <end position="1201"/>
    </location>
</feature>
<keyword evidence="8" id="KW-0675">Receptor</keyword>
<name>A0AAU9XCD5_9CNID</name>
<evidence type="ECO:0000256" key="12">
    <source>
        <dbReference type="SAM" id="SignalP"/>
    </source>
</evidence>
<dbReference type="CDD" id="cd13953">
    <property type="entry name" value="7tm_classC_mGluR-like"/>
    <property type="match status" value="1"/>
</dbReference>
<dbReference type="GO" id="GO:0005886">
    <property type="term" value="C:plasma membrane"/>
    <property type="evidence" value="ECO:0007669"/>
    <property type="project" value="UniProtKB-SubCell"/>
</dbReference>
<evidence type="ECO:0000256" key="2">
    <source>
        <dbReference type="ARBA" id="ARBA00022475"/>
    </source>
</evidence>
<keyword evidence="2" id="KW-1003">Cell membrane</keyword>
<dbReference type="Gene3D" id="2.10.50.30">
    <property type="entry name" value="GPCR, family 3, nine cysteines domain"/>
    <property type="match status" value="1"/>
</dbReference>
<keyword evidence="3 11" id="KW-0812">Transmembrane</keyword>
<evidence type="ECO:0000256" key="4">
    <source>
        <dbReference type="ARBA" id="ARBA00022729"/>
    </source>
</evidence>
<gene>
    <name evidence="14" type="ORF">PMEA_00020925</name>
</gene>
<evidence type="ECO:0000256" key="10">
    <source>
        <dbReference type="ARBA" id="ARBA00023224"/>
    </source>
</evidence>
<keyword evidence="7 11" id="KW-0472">Membrane</keyword>
<organism evidence="14 15">
    <name type="scientific">Pocillopora meandrina</name>
    <dbReference type="NCBI Taxonomy" id="46732"/>
    <lineage>
        <taxon>Eukaryota</taxon>
        <taxon>Metazoa</taxon>
        <taxon>Cnidaria</taxon>
        <taxon>Anthozoa</taxon>
        <taxon>Hexacorallia</taxon>
        <taxon>Scleractinia</taxon>
        <taxon>Astrocoeniina</taxon>
        <taxon>Pocilloporidae</taxon>
        <taxon>Pocillopora</taxon>
    </lineage>
</organism>
<feature type="domain" description="G-protein coupled receptors family 3 profile" evidence="13">
    <location>
        <begin position="498"/>
        <end position="565"/>
    </location>
</feature>
<keyword evidence="15" id="KW-1185">Reference proteome</keyword>
<feature type="transmembrane region" description="Helical" evidence="11">
    <location>
        <begin position="536"/>
        <end position="558"/>
    </location>
</feature>
<feature type="transmembrane region" description="Helical" evidence="11">
    <location>
        <begin position="1018"/>
        <end position="1041"/>
    </location>
</feature>
<evidence type="ECO:0000256" key="6">
    <source>
        <dbReference type="ARBA" id="ARBA00023040"/>
    </source>
</evidence>
<proteinExistence type="predicted"/>
<dbReference type="EMBL" id="CALNXJ010000038">
    <property type="protein sequence ID" value="CAH3144058.1"/>
    <property type="molecule type" value="Genomic_DNA"/>
</dbReference>
<sequence>MSSLHYQLFLFFCFYVAVQAPYRDGDIMLGGLFNVHQPPDQPGRQCGEIYLTGLGAMQAMIFAIERINNDTSLLSNISLGYDIRDYCGNLSKAAGLVYKLLTVNSCVNLSQNATRKKAIVSLIGPKESSTALFIAGFLRMLNVSSISGLATSAELSSLTYDHLFRTVPSDTFLAKAMVDLVTHFNWSHVAVVALDDSYGRNGAWAVVSESTSRKSSFCIALTQFVRHESLNSSISNIVRKLKQMDNVKVVILWLYKNYQTKFLVEVQKQNLTGRVWIFSSAPLTSTLPIEGILESSLGFLFHEFSDFGFKEYLKDILVRERDNRSFSAWNDSTSEMWKLLRSKKCVHRQIEQCSKDLITESYSSHVPYIIDAVYAVAHAVDIFNRNFSNNETKDRAKLQIANSFEVQKLLGRVNFDGLTGKIKFDRFGNRGSAYYDIFSFKKVPNGDVESCLPCLGGTISPSAGSESCSECPIGKISNQAKTECVALPSANISYGGASGILILTFATLGVVVTLLCLAALYKFWNSPIVKASNRELNLVLLLTILSLLSLVFINIFISTNPNCMIIYPSLHYQLFLFFCFYAAVQAPYREGDIMLGGLFSMHQPGSRFEEVHLRGIGRMQAMIFAIERINNDTSILSNISLGYDIRDYCGKLSKAARHVYKLLTVDSCVNLSQNATRKKAIVSLIGPYESSTALFIGGFLRMLNVSSISGSASSAELSSLTYDHIFRTVPSHTFLAEAMVDLVTHFNWSYVAVVALDDSYGKNGAWAVVSESTWRKSSFCIALTEFIRLESLNLSIRNIVKKLKQMDNVKVVILWLYENYQTNSVIPYTIDAVYALAHAIDISSRDFTSSNTGTLDKSPIVNSLGMQKLLQRVSFDGLTGKIKFDQFGDRGSAHYDIFSFKEGPVGDIKSIEKVLVGEWIISNENKTKLDFHGDFHWKTPFGRPPKSECSEQCPPGTRKSSTSPCCWQCLPCLGGTISSSVGSKSCSECPIETMSNPANTECVALPSANISYANVTGIVILTFSTFGVVITLFCLTAICKFWNSPLVKASNRVLSLSLLLTILASFSLVYIDVFKTTDAICMIIYPLRYLTYNFCLSILLVKVLLISSAFQVPIVTSLEFTSFPNKAQVGIVIASLAPLLSVLMPWLLLDPPFNMQHIYPKQYTFNECKAYSSSLGKSLFLATCCYIFLQMLVSSVCAFKIRNIPENFSEAKRIAFSMYIFFFSLLCYHPVELSLDGWYVTVVDCVTTLLSAYGFLCCLFLPKMYILFFRQEINDVNGIRQEV</sequence>
<evidence type="ECO:0000256" key="7">
    <source>
        <dbReference type="ARBA" id="ARBA00023136"/>
    </source>
</evidence>